<dbReference type="AlphaFoldDB" id="A0A2N5CDL5"/>
<evidence type="ECO:0000256" key="2">
    <source>
        <dbReference type="ARBA" id="ARBA00023015"/>
    </source>
</evidence>
<dbReference type="PANTHER" id="PTHR30537">
    <property type="entry name" value="HTH-TYPE TRANSCRIPTIONAL REGULATOR"/>
    <property type="match status" value="1"/>
</dbReference>
<proteinExistence type="inferred from homology"/>
<dbReference type="PANTHER" id="PTHR30537:SF72">
    <property type="entry name" value="LYSR FAMILY TRANSCRIPTIONAL REGULATOR"/>
    <property type="match status" value="1"/>
</dbReference>
<evidence type="ECO:0000256" key="4">
    <source>
        <dbReference type="ARBA" id="ARBA00023163"/>
    </source>
</evidence>
<name>A0A2N5CDL5_9BURK</name>
<dbReference type="InterPro" id="IPR036390">
    <property type="entry name" value="WH_DNA-bd_sf"/>
</dbReference>
<dbReference type="GO" id="GO:0043565">
    <property type="term" value="F:sequence-specific DNA binding"/>
    <property type="evidence" value="ECO:0007669"/>
    <property type="project" value="TreeGrafter"/>
</dbReference>
<sequence>MQTALPSTADLRVFVLVAQLASFTQTALRLQVPRSTVSTSILRLEKQLGARLLQRTTRSVVLTREGEELLGRSERLLDDFEELAQLFSTHNQPLQGLLRVDMPLGMATGVVMATLPTFMENHPALQIEVSSTDRRVDVVADGFDCVVRAGSVVDETLACRPLGQLPLVNVASREYAQAHGTPESLAGLDEHWLVNYMPNPSNTPVGFEYWDGVKVVSVPMKHRVTVNNSAAYSAACRAGFGVAQIPKATATPDLRSGVLVEVMKQYPPAPMPINLLYPHRRNVPARVRKFGDWLSEVLRATIA</sequence>
<dbReference type="InterPro" id="IPR000847">
    <property type="entry name" value="LysR_HTH_N"/>
</dbReference>
<dbReference type="InterPro" id="IPR058163">
    <property type="entry name" value="LysR-type_TF_proteobact-type"/>
</dbReference>
<dbReference type="CDD" id="cd08472">
    <property type="entry name" value="PBP2_CrgA_like_3"/>
    <property type="match status" value="1"/>
</dbReference>
<dbReference type="Pfam" id="PF00126">
    <property type="entry name" value="HTH_1"/>
    <property type="match status" value="1"/>
</dbReference>
<keyword evidence="2" id="KW-0805">Transcription regulation</keyword>
<keyword evidence="3" id="KW-0238">DNA-binding</keyword>
<dbReference type="SUPFAM" id="SSF46785">
    <property type="entry name" value="Winged helix' DNA-binding domain"/>
    <property type="match status" value="1"/>
</dbReference>
<feature type="domain" description="HTH lysR-type" evidence="5">
    <location>
        <begin position="6"/>
        <end position="63"/>
    </location>
</feature>
<dbReference type="PROSITE" id="PS50931">
    <property type="entry name" value="HTH_LYSR"/>
    <property type="match status" value="1"/>
</dbReference>
<evidence type="ECO:0000256" key="3">
    <source>
        <dbReference type="ARBA" id="ARBA00023125"/>
    </source>
</evidence>
<dbReference type="EMBL" id="PJRP01000004">
    <property type="protein sequence ID" value="PLQ00304.1"/>
    <property type="molecule type" value="Genomic_DNA"/>
</dbReference>
<dbReference type="Gene3D" id="3.40.190.290">
    <property type="match status" value="1"/>
</dbReference>
<evidence type="ECO:0000256" key="1">
    <source>
        <dbReference type="ARBA" id="ARBA00009437"/>
    </source>
</evidence>
<dbReference type="Proteomes" id="UP000234341">
    <property type="component" value="Unassembled WGS sequence"/>
</dbReference>
<comment type="similarity">
    <text evidence="1">Belongs to the LysR transcriptional regulatory family.</text>
</comment>
<dbReference type="InterPro" id="IPR036388">
    <property type="entry name" value="WH-like_DNA-bd_sf"/>
</dbReference>
<dbReference type="FunFam" id="1.10.10.10:FF:000001">
    <property type="entry name" value="LysR family transcriptional regulator"/>
    <property type="match status" value="1"/>
</dbReference>
<dbReference type="SUPFAM" id="SSF53850">
    <property type="entry name" value="Periplasmic binding protein-like II"/>
    <property type="match status" value="1"/>
</dbReference>
<dbReference type="Pfam" id="PF03466">
    <property type="entry name" value="LysR_substrate"/>
    <property type="match status" value="1"/>
</dbReference>
<reference evidence="6 7" key="1">
    <citation type="submission" date="2017-12" db="EMBL/GenBank/DDBJ databases">
        <title>Genome sequence of the active heterotrophic nitrifier-denitrifier, Cupriavidus pauculus UM1.</title>
        <authorList>
            <person name="Putonti C."/>
            <person name="Castignetti D."/>
        </authorList>
    </citation>
    <scope>NUCLEOTIDE SEQUENCE [LARGE SCALE GENOMIC DNA]</scope>
    <source>
        <strain evidence="6 7">UM1</strain>
    </source>
</reference>
<dbReference type="GO" id="GO:0003700">
    <property type="term" value="F:DNA-binding transcription factor activity"/>
    <property type="evidence" value="ECO:0007669"/>
    <property type="project" value="InterPro"/>
</dbReference>
<organism evidence="6 7">
    <name type="scientific">Cupriavidus pauculus</name>
    <dbReference type="NCBI Taxonomy" id="82633"/>
    <lineage>
        <taxon>Bacteria</taxon>
        <taxon>Pseudomonadati</taxon>
        <taxon>Pseudomonadota</taxon>
        <taxon>Betaproteobacteria</taxon>
        <taxon>Burkholderiales</taxon>
        <taxon>Burkholderiaceae</taxon>
        <taxon>Cupriavidus</taxon>
    </lineage>
</organism>
<gene>
    <name evidence="6" type="ORF">CYJ10_11685</name>
</gene>
<dbReference type="GO" id="GO:0006351">
    <property type="term" value="P:DNA-templated transcription"/>
    <property type="evidence" value="ECO:0007669"/>
    <property type="project" value="TreeGrafter"/>
</dbReference>
<protein>
    <submittedName>
        <fullName evidence="6">LysR family transcriptional regulator</fullName>
    </submittedName>
</protein>
<keyword evidence="4" id="KW-0804">Transcription</keyword>
<dbReference type="Gene3D" id="1.10.10.10">
    <property type="entry name" value="Winged helix-like DNA-binding domain superfamily/Winged helix DNA-binding domain"/>
    <property type="match status" value="1"/>
</dbReference>
<comment type="caution">
    <text evidence="6">The sequence shown here is derived from an EMBL/GenBank/DDBJ whole genome shotgun (WGS) entry which is preliminary data.</text>
</comment>
<dbReference type="RefSeq" id="WP_101681676.1">
    <property type="nucleotide sequence ID" value="NZ_PJRP01000004.1"/>
</dbReference>
<dbReference type="InterPro" id="IPR005119">
    <property type="entry name" value="LysR_subst-bd"/>
</dbReference>
<accession>A0A2N5CDL5</accession>
<evidence type="ECO:0000313" key="7">
    <source>
        <dbReference type="Proteomes" id="UP000234341"/>
    </source>
</evidence>
<evidence type="ECO:0000259" key="5">
    <source>
        <dbReference type="PROSITE" id="PS50931"/>
    </source>
</evidence>
<evidence type="ECO:0000313" key="6">
    <source>
        <dbReference type="EMBL" id="PLQ00304.1"/>
    </source>
</evidence>
<dbReference type="OrthoDB" id="9076738at2"/>